<dbReference type="InterPro" id="IPR036291">
    <property type="entry name" value="NAD(P)-bd_dom_sf"/>
</dbReference>
<dbReference type="Gene3D" id="3.90.180.10">
    <property type="entry name" value="Medium-chain alcohol dehydrogenases, catalytic domain"/>
    <property type="match status" value="1"/>
</dbReference>
<evidence type="ECO:0000313" key="4">
    <source>
        <dbReference type="EMBL" id="KAK5991318.1"/>
    </source>
</evidence>
<dbReference type="Pfam" id="PF08240">
    <property type="entry name" value="ADH_N"/>
    <property type="match status" value="1"/>
</dbReference>
<dbReference type="InterPro" id="IPR020843">
    <property type="entry name" value="ER"/>
</dbReference>
<dbReference type="Proteomes" id="UP001338125">
    <property type="component" value="Unassembled WGS sequence"/>
</dbReference>
<evidence type="ECO:0000256" key="1">
    <source>
        <dbReference type="ARBA" id="ARBA00022857"/>
    </source>
</evidence>
<sequence length="328" mass="34867">MAPIPATQKVVSIAKNGGTEVLEYKDAPVPALAANQVLVKNQFAGVNFIDTYFRTGLYPAPAFPLILGKEAAGEVIAVHDSVSGIAPGARVVYMENAAYAEYTAVDASKLVTIPENISSEVAAAILLQGLTAWTFIREAGNVQPGQWALVHAAAGGVGTLLVQMLRTVGAKVIGTASTEEKLELAKKYGADYTINSHDDVVAKVKEITGGHGVDVIFDGVGKATFDADLQMIALKGHLISFGNASGAVPPVNILQLGAKNVKLMRPVLFGYVSERKDLEKYTSELFDLVSSNKVEVKIHEIYPLKDVARAHSDLEGRKSTGKLLLKID</sequence>
<comment type="caution">
    <text evidence="4">The sequence shown here is derived from an EMBL/GenBank/DDBJ whole genome shotgun (WGS) entry which is preliminary data.</text>
</comment>
<dbReference type="InterPro" id="IPR013149">
    <property type="entry name" value="ADH-like_C"/>
</dbReference>
<proteinExistence type="predicted"/>
<evidence type="ECO:0000256" key="2">
    <source>
        <dbReference type="ARBA" id="ARBA00023002"/>
    </source>
</evidence>
<gene>
    <name evidence="4" type="ORF">PT974_09599</name>
</gene>
<dbReference type="Gene3D" id="3.40.50.720">
    <property type="entry name" value="NAD(P)-binding Rossmann-like Domain"/>
    <property type="match status" value="1"/>
</dbReference>
<dbReference type="Pfam" id="PF00107">
    <property type="entry name" value="ADH_zinc_N"/>
    <property type="match status" value="1"/>
</dbReference>
<dbReference type="PANTHER" id="PTHR48106:SF13">
    <property type="entry name" value="QUINONE OXIDOREDUCTASE-RELATED"/>
    <property type="match status" value="1"/>
</dbReference>
<dbReference type="SUPFAM" id="SSF51735">
    <property type="entry name" value="NAD(P)-binding Rossmann-fold domains"/>
    <property type="match status" value="1"/>
</dbReference>
<organism evidence="4 5">
    <name type="scientific">Cladobotryum mycophilum</name>
    <dbReference type="NCBI Taxonomy" id="491253"/>
    <lineage>
        <taxon>Eukaryota</taxon>
        <taxon>Fungi</taxon>
        <taxon>Dikarya</taxon>
        <taxon>Ascomycota</taxon>
        <taxon>Pezizomycotina</taxon>
        <taxon>Sordariomycetes</taxon>
        <taxon>Hypocreomycetidae</taxon>
        <taxon>Hypocreales</taxon>
        <taxon>Hypocreaceae</taxon>
        <taxon>Cladobotryum</taxon>
    </lineage>
</organism>
<evidence type="ECO:0000259" key="3">
    <source>
        <dbReference type="SMART" id="SM00829"/>
    </source>
</evidence>
<dbReference type="InterPro" id="IPR013154">
    <property type="entry name" value="ADH-like_N"/>
</dbReference>
<keyword evidence="2" id="KW-0560">Oxidoreductase</keyword>
<reference evidence="4 5" key="1">
    <citation type="submission" date="2024-01" db="EMBL/GenBank/DDBJ databases">
        <title>Complete genome of Cladobotryum mycophilum ATHUM6906.</title>
        <authorList>
            <person name="Christinaki A.C."/>
            <person name="Myridakis A.I."/>
            <person name="Kouvelis V.N."/>
        </authorList>
    </citation>
    <scope>NUCLEOTIDE SEQUENCE [LARGE SCALE GENOMIC DNA]</scope>
    <source>
        <strain evidence="4 5">ATHUM6906</strain>
    </source>
</reference>
<dbReference type="CDD" id="cd05286">
    <property type="entry name" value="QOR2"/>
    <property type="match status" value="1"/>
</dbReference>
<keyword evidence="1" id="KW-0521">NADP</keyword>
<evidence type="ECO:0000313" key="5">
    <source>
        <dbReference type="Proteomes" id="UP001338125"/>
    </source>
</evidence>
<dbReference type="InterPro" id="IPR011032">
    <property type="entry name" value="GroES-like_sf"/>
</dbReference>
<dbReference type="PROSITE" id="PS01162">
    <property type="entry name" value="QOR_ZETA_CRYSTAL"/>
    <property type="match status" value="1"/>
</dbReference>
<keyword evidence="5" id="KW-1185">Reference proteome</keyword>
<feature type="domain" description="Enoyl reductase (ER)" evidence="3">
    <location>
        <begin position="17"/>
        <end position="325"/>
    </location>
</feature>
<dbReference type="PANTHER" id="PTHR48106">
    <property type="entry name" value="QUINONE OXIDOREDUCTASE PIG3-RELATED"/>
    <property type="match status" value="1"/>
</dbReference>
<dbReference type="EMBL" id="JAVFKD010000014">
    <property type="protein sequence ID" value="KAK5991318.1"/>
    <property type="molecule type" value="Genomic_DNA"/>
</dbReference>
<dbReference type="SMART" id="SM00829">
    <property type="entry name" value="PKS_ER"/>
    <property type="match status" value="1"/>
</dbReference>
<name>A0ABR0SGL2_9HYPO</name>
<dbReference type="SUPFAM" id="SSF50129">
    <property type="entry name" value="GroES-like"/>
    <property type="match status" value="1"/>
</dbReference>
<dbReference type="InterPro" id="IPR002364">
    <property type="entry name" value="Quin_OxRdtase/zeta-crystal_CS"/>
</dbReference>
<protein>
    <submittedName>
        <fullName evidence="4">Quinone oxidoreductase</fullName>
    </submittedName>
</protein>
<dbReference type="InterPro" id="IPR047618">
    <property type="entry name" value="QOR-like"/>
</dbReference>
<accession>A0ABR0SGL2</accession>